<evidence type="ECO:0000313" key="7">
    <source>
        <dbReference type="EMBL" id="MDQ0484713.1"/>
    </source>
</evidence>
<evidence type="ECO:0000256" key="1">
    <source>
        <dbReference type="ARBA" id="ARBA00001974"/>
    </source>
</evidence>
<dbReference type="InterPro" id="IPR036188">
    <property type="entry name" value="FAD/NAD-bd_sf"/>
</dbReference>
<keyword evidence="3" id="KW-0285">Flavoprotein</keyword>
<dbReference type="InterPro" id="IPR004099">
    <property type="entry name" value="Pyr_nucl-diS_OxRdtase_dimer"/>
</dbReference>
<keyword evidence="8" id="KW-1185">Reference proteome</keyword>
<dbReference type="Pfam" id="PF02852">
    <property type="entry name" value="Pyr_redox_dim"/>
    <property type="match status" value="1"/>
</dbReference>
<name>A0ABU0K5T3_9BACL</name>
<evidence type="ECO:0000256" key="3">
    <source>
        <dbReference type="ARBA" id="ARBA00022630"/>
    </source>
</evidence>
<sequence length="457" mass="49890">MSSKRRVDVVMEYDLIVIGSGSAGSVAATKCARAGWKVAMIDNRPYGGTCALRGCDPKKVLVGAAEIISDAGRMSDKGIAGHPHIIWSDLMSFKETFTAGFPEEKEEGLKRSEVDTFHGTASFVSKDEIQVGEEKLKGKKYLIATGAKPSTLPIAGNEHLIYSDDFLELESLPERLLFIGGGYISFEFAHIAARCGAEVHIIHRGKQPLDYFEEEQVEALVRESEKAGVKVHLQTEVTSIAKEGEIYIVKGLQQGIEKFYEGNVVVHGAGRVPATEGLNLDAAGIEYSSRGIHVNEFLQSHSNSNVYAAGDVAATEGMPLTPLAGKDSHIVASNLLEGNHKKPDYEVVPTVAFTIPKIASVGLTTKELYKKGIKADIRDVNMTDWYTYKRRNEGEARGKVIVAKDTNLILGAHFMSHHADEMINYFAMAMQFGIKADDLKKMTFAYPTPASDIGYLV</sequence>
<dbReference type="PRINTS" id="PR00368">
    <property type="entry name" value="FADPNR"/>
</dbReference>
<dbReference type="EMBL" id="JAUSWM010000009">
    <property type="protein sequence ID" value="MDQ0484713.1"/>
    <property type="molecule type" value="Genomic_DNA"/>
</dbReference>
<keyword evidence="4" id="KW-0274">FAD</keyword>
<evidence type="ECO:0000256" key="2">
    <source>
        <dbReference type="ARBA" id="ARBA00007532"/>
    </source>
</evidence>
<evidence type="ECO:0000313" key="8">
    <source>
        <dbReference type="Proteomes" id="UP001226720"/>
    </source>
</evidence>
<dbReference type="PRINTS" id="PR00411">
    <property type="entry name" value="PNDRDTASEI"/>
</dbReference>
<dbReference type="PANTHER" id="PTHR43014">
    <property type="entry name" value="MERCURIC REDUCTASE"/>
    <property type="match status" value="1"/>
</dbReference>
<feature type="domain" description="FAD/NAD(P)-binding" evidence="6">
    <location>
        <begin position="13"/>
        <end position="325"/>
    </location>
</feature>
<dbReference type="Proteomes" id="UP001226720">
    <property type="component" value="Unassembled WGS sequence"/>
</dbReference>
<dbReference type="GO" id="GO:0004362">
    <property type="term" value="F:glutathione-disulfide reductase (NADPH) activity"/>
    <property type="evidence" value="ECO:0007669"/>
    <property type="project" value="UniProtKB-EC"/>
</dbReference>
<comment type="similarity">
    <text evidence="2">Belongs to the class-I pyridine nucleotide-disulfide oxidoreductase family.</text>
</comment>
<evidence type="ECO:0000259" key="6">
    <source>
        <dbReference type="Pfam" id="PF07992"/>
    </source>
</evidence>
<dbReference type="EC" id="1.8.1.7" evidence="7"/>
<evidence type="ECO:0000256" key="4">
    <source>
        <dbReference type="ARBA" id="ARBA00022827"/>
    </source>
</evidence>
<reference evidence="7" key="1">
    <citation type="submission" date="2023-07" db="EMBL/GenBank/DDBJ databases">
        <title>Genomic Encyclopedia of Type Strains, Phase IV (KMG-IV): sequencing the most valuable type-strain genomes for metagenomic binning, comparative biology and taxonomic classification.</title>
        <authorList>
            <person name="Goeker M."/>
        </authorList>
    </citation>
    <scope>NUCLEOTIDE SEQUENCE [LARGE SCALE GENOMIC DNA]</scope>
    <source>
        <strain evidence="7">JSM 076093</strain>
    </source>
</reference>
<dbReference type="InterPro" id="IPR001100">
    <property type="entry name" value="Pyr_nuc-diS_OxRdtase"/>
</dbReference>
<dbReference type="PANTHER" id="PTHR43014:SF5">
    <property type="entry name" value="GLUTATHIONE REDUCTASE (NADPH)"/>
    <property type="match status" value="1"/>
</dbReference>
<protein>
    <submittedName>
        <fullName evidence="7">Glutathione reductase (NADPH)</fullName>
        <ecNumber evidence="7">1.8.1.7</ecNumber>
    </submittedName>
</protein>
<proteinExistence type="inferred from homology"/>
<dbReference type="SUPFAM" id="SSF51905">
    <property type="entry name" value="FAD/NAD(P)-binding domain"/>
    <property type="match status" value="1"/>
</dbReference>
<dbReference type="PIRSF" id="PIRSF000350">
    <property type="entry name" value="Mercury_reductase_MerA"/>
    <property type="match status" value="1"/>
</dbReference>
<evidence type="ECO:0000259" key="5">
    <source>
        <dbReference type="Pfam" id="PF02852"/>
    </source>
</evidence>
<dbReference type="InterPro" id="IPR016156">
    <property type="entry name" value="FAD/NAD-linked_Rdtase_dimer_sf"/>
</dbReference>
<keyword evidence="7" id="KW-0560">Oxidoreductase</keyword>
<gene>
    <name evidence="7" type="ORF">QO000_003699</name>
</gene>
<dbReference type="SUPFAM" id="SSF55424">
    <property type="entry name" value="FAD/NAD-linked reductases, dimerisation (C-terminal) domain"/>
    <property type="match status" value="1"/>
</dbReference>
<comment type="cofactor">
    <cofactor evidence="1">
        <name>FAD</name>
        <dbReference type="ChEBI" id="CHEBI:57692"/>
    </cofactor>
</comment>
<dbReference type="Gene3D" id="3.50.50.60">
    <property type="entry name" value="FAD/NAD(P)-binding domain"/>
    <property type="match status" value="2"/>
</dbReference>
<feature type="domain" description="Pyridine nucleotide-disulphide oxidoreductase dimerisation" evidence="5">
    <location>
        <begin position="348"/>
        <end position="450"/>
    </location>
</feature>
<dbReference type="InterPro" id="IPR023753">
    <property type="entry name" value="FAD/NAD-binding_dom"/>
</dbReference>
<accession>A0ABU0K5T3</accession>
<comment type="caution">
    <text evidence="7">The sequence shown here is derived from an EMBL/GenBank/DDBJ whole genome shotgun (WGS) entry which is preliminary data.</text>
</comment>
<dbReference type="Pfam" id="PF07992">
    <property type="entry name" value="Pyr_redox_2"/>
    <property type="match status" value="1"/>
</dbReference>
<dbReference type="Gene3D" id="3.30.390.30">
    <property type="match status" value="1"/>
</dbReference>
<organism evidence="7 8">
    <name type="scientific">Guptibacillus hwajinpoensis</name>
    <dbReference type="NCBI Taxonomy" id="208199"/>
    <lineage>
        <taxon>Bacteria</taxon>
        <taxon>Bacillati</taxon>
        <taxon>Bacillota</taxon>
        <taxon>Bacilli</taxon>
        <taxon>Bacillales</taxon>
        <taxon>Guptibacillaceae</taxon>
        <taxon>Guptibacillus</taxon>
    </lineage>
</organism>